<name>A0A022PRH6_ERYGU</name>
<accession>A0A022PRH6</accession>
<reference evidence="8 9" key="1">
    <citation type="journal article" date="2013" name="Proc. Natl. Acad. Sci. U.S.A.">
        <title>Fine-scale variation in meiotic recombination in Mimulus inferred from population shotgun sequencing.</title>
        <authorList>
            <person name="Hellsten U."/>
            <person name="Wright K.M."/>
            <person name="Jenkins J."/>
            <person name="Shu S."/>
            <person name="Yuan Y."/>
            <person name="Wessler S.R."/>
            <person name="Schmutz J."/>
            <person name="Willis J.H."/>
            <person name="Rokhsar D.S."/>
        </authorList>
    </citation>
    <scope>NUCLEOTIDE SEQUENCE [LARGE SCALE GENOMIC DNA]</scope>
    <source>
        <strain evidence="9">cv. DUN x IM62</strain>
    </source>
</reference>
<dbReference type="Pfam" id="PF00439">
    <property type="entry name" value="Bromodomain"/>
    <property type="match status" value="1"/>
</dbReference>
<dbReference type="Gene3D" id="1.20.1270.220">
    <property type="match status" value="1"/>
</dbReference>
<evidence type="ECO:0000256" key="4">
    <source>
        <dbReference type="PROSITE-ProRule" id="PRU00035"/>
    </source>
</evidence>
<feature type="compositionally biased region" description="Polar residues" evidence="5">
    <location>
        <begin position="1"/>
        <end position="13"/>
    </location>
</feature>
<feature type="domain" description="NET" evidence="7">
    <location>
        <begin position="426"/>
        <end position="507"/>
    </location>
</feature>
<dbReference type="InterPro" id="IPR038336">
    <property type="entry name" value="NET_sf"/>
</dbReference>
<feature type="compositionally biased region" description="Low complexity" evidence="5">
    <location>
        <begin position="608"/>
        <end position="631"/>
    </location>
</feature>
<evidence type="ECO:0000256" key="2">
    <source>
        <dbReference type="ARBA" id="ARBA00023117"/>
    </source>
</evidence>
<feature type="compositionally biased region" description="Basic and acidic residues" evidence="5">
    <location>
        <begin position="538"/>
        <end position="551"/>
    </location>
</feature>
<feature type="region of interest" description="Disordered" evidence="5">
    <location>
        <begin position="514"/>
        <end position="637"/>
    </location>
</feature>
<evidence type="ECO:0000259" key="7">
    <source>
        <dbReference type="PROSITE" id="PS51525"/>
    </source>
</evidence>
<dbReference type="PANTHER" id="PTHR45926">
    <property type="entry name" value="OSJNBA0053K19.4 PROTEIN"/>
    <property type="match status" value="1"/>
</dbReference>
<protein>
    <recommendedName>
        <fullName evidence="10">Bromo domain-containing protein</fullName>
    </recommendedName>
</protein>
<feature type="region of interest" description="Disordered" evidence="5">
    <location>
        <begin position="126"/>
        <end position="150"/>
    </location>
</feature>
<feature type="compositionally biased region" description="Polar residues" evidence="5">
    <location>
        <begin position="128"/>
        <end position="137"/>
    </location>
</feature>
<dbReference type="SUPFAM" id="SSF47370">
    <property type="entry name" value="Bromodomain"/>
    <property type="match status" value="1"/>
</dbReference>
<feature type="region of interest" description="Disordered" evidence="5">
    <location>
        <begin position="1"/>
        <end position="43"/>
    </location>
</feature>
<feature type="compositionally biased region" description="Gly residues" evidence="5">
    <location>
        <begin position="579"/>
        <end position="593"/>
    </location>
</feature>
<dbReference type="InterPro" id="IPR027353">
    <property type="entry name" value="NET_dom"/>
</dbReference>
<dbReference type="PROSITE" id="PS50014">
    <property type="entry name" value="BROMODOMAIN_2"/>
    <property type="match status" value="1"/>
</dbReference>
<proteinExistence type="predicted"/>
<gene>
    <name evidence="8" type="ORF">MIMGU_mgv1a002733mg</name>
</gene>
<keyword evidence="1" id="KW-0805">Transcription regulation</keyword>
<dbReference type="SMART" id="SM00297">
    <property type="entry name" value="BROMO"/>
    <property type="match status" value="1"/>
</dbReference>
<dbReference type="Pfam" id="PF17035">
    <property type="entry name" value="BET"/>
    <property type="match status" value="1"/>
</dbReference>
<dbReference type="Gene3D" id="1.20.920.10">
    <property type="entry name" value="Bromodomain-like"/>
    <property type="match status" value="1"/>
</dbReference>
<keyword evidence="9" id="KW-1185">Reference proteome</keyword>
<dbReference type="AlphaFoldDB" id="A0A022PRH6"/>
<dbReference type="PRINTS" id="PR00503">
    <property type="entry name" value="BROMODOMAIN"/>
</dbReference>
<organism evidence="8 9">
    <name type="scientific">Erythranthe guttata</name>
    <name type="common">Yellow monkey flower</name>
    <name type="synonym">Mimulus guttatus</name>
    <dbReference type="NCBI Taxonomy" id="4155"/>
    <lineage>
        <taxon>Eukaryota</taxon>
        <taxon>Viridiplantae</taxon>
        <taxon>Streptophyta</taxon>
        <taxon>Embryophyta</taxon>
        <taxon>Tracheophyta</taxon>
        <taxon>Spermatophyta</taxon>
        <taxon>Magnoliopsida</taxon>
        <taxon>eudicotyledons</taxon>
        <taxon>Gunneridae</taxon>
        <taxon>Pentapetalae</taxon>
        <taxon>asterids</taxon>
        <taxon>lamiids</taxon>
        <taxon>Lamiales</taxon>
        <taxon>Phrymaceae</taxon>
        <taxon>Erythranthe</taxon>
    </lineage>
</organism>
<dbReference type="PROSITE" id="PS51525">
    <property type="entry name" value="NET"/>
    <property type="match status" value="1"/>
</dbReference>
<dbReference type="Proteomes" id="UP000030748">
    <property type="component" value="Unassembled WGS sequence"/>
</dbReference>
<feature type="domain" description="Bromo" evidence="6">
    <location>
        <begin position="190"/>
        <end position="262"/>
    </location>
</feature>
<evidence type="ECO:0000313" key="9">
    <source>
        <dbReference type="Proteomes" id="UP000030748"/>
    </source>
</evidence>
<feature type="region of interest" description="Disordered" evidence="5">
    <location>
        <begin position="327"/>
        <end position="411"/>
    </location>
</feature>
<feature type="compositionally biased region" description="Acidic residues" evidence="5">
    <location>
        <begin position="552"/>
        <end position="563"/>
    </location>
</feature>
<feature type="compositionally biased region" description="Basic and acidic residues" evidence="5">
    <location>
        <begin position="350"/>
        <end position="363"/>
    </location>
</feature>
<evidence type="ECO:0000256" key="1">
    <source>
        <dbReference type="ARBA" id="ARBA00023015"/>
    </source>
</evidence>
<sequence length="637" mass="69668">MASAVLASQNESSWAHMGKTPYSNPHLNANPNPNPKKKQKQFHLASANGAVGRYHHQNNNSPAVTQTASDDAYSYNQTSTSRNAVNYGGYLTFAVASSSKSELRELRKRLSAELDRTRDLQDRIDSGRFNNVENPRSQPKLHNFSGNRRPGAALGSAPKKLFNGYDNGSLNPVNFDESLKECSKIVAKLIKHKFGYIFKSPVDAVALKLHDYHLIVKRPMDLGTVKTNLSKKVYPTPAEFAADMRLTFNNALLYNPKSDPVNGMAEQMLAKFEELFKPIQEKMDKALSQPREREREFRDFNDELQFRALEDLQGSSWNNHSNQLVASPARVKKTKPKSSPVPVPVPQGLKKPERIERIERIVERIPTPKQAHSSASTPSNPPPPSMNQKPLMMPEQLPPSPVRAPTLPTSEQKIVRGVGMVKQPKPRAKDPNKRDMNMEEKQKLGLGLQSLPQEKMPQLVGIIKKRNEHLAQDGDEIELDIEALDTETLWELDRFVTNWKKMVSKTKRQALMTNINPGSGVAEPASPTAEADDMGTMSDDKNDDSGKKLKENDDEDVDIDDDMPATSFPPVEIEKDEGAGGAGGGGGGGGGGAPENDNVDRGNGGGSSSSSSSGSSSSDSSSSSGIDTDSSCVSTLC</sequence>
<dbReference type="EMBL" id="KI632331">
    <property type="protein sequence ID" value="EYU18381.1"/>
    <property type="molecule type" value="Genomic_DNA"/>
</dbReference>
<evidence type="ECO:0008006" key="10">
    <source>
        <dbReference type="Google" id="ProtNLM"/>
    </source>
</evidence>
<keyword evidence="2 4" id="KW-0103">Bromodomain</keyword>
<evidence type="ECO:0000313" key="8">
    <source>
        <dbReference type="EMBL" id="EYU18381.1"/>
    </source>
</evidence>
<dbReference type="InterPro" id="IPR036427">
    <property type="entry name" value="Bromodomain-like_sf"/>
</dbReference>
<evidence type="ECO:0000256" key="3">
    <source>
        <dbReference type="ARBA" id="ARBA00023163"/>
    </source>
</evidence>
<evidence type="ECO:0000259" key="6">
    <source>
        <dbReference type="PROSITE" id="PS50014"/>
    </source>
</evidence>
<keyword evidence="3" id="KW-0804">Transcription</keyword>
<dbReference type="InterPro" id="IPR001487">
    <property type="entry name" value="Bromodomain"/>
</dbReference>
<evidence type="ECO:0000256" key="5">
    <source>
        <dbReference type="SAM" id="MobiDB-lite"/>
    </source>
</evidence>